<name>A0A3M7PJU4_BRAPC</name>
<dbReference type="EMBL" id="REGN01010484">
    <property type="protein sequence ID" value="RMZ98947.1"/>
    <property type="molecule type" value="Genomic_DNA"/>
</dbReference>
<sequence length="87" mass="10400">MIECIRMFYSIFQEKEVFLVNLFKLNLTMPELIRIKCFVYKIFWNLRFLLKASSLPTYTVVIRIQKNMINKKLLKILIGLLAANKVK</sequence>
<evidence type="ECO:0000313" key="2">
    <source>
        <dbReference type="Proteomes" id="UP000276133"/>
    </source>
</evidence>
<protein>
    <submittedName>
        <fullName evidence="1">Uncharacterized protein</fullName>
    </submittedName>
</protein>
<organism evidence="1 2">
    <name type="scientific">Brachionus plicatilis</name>
    <name type="common">Marine rotifer</name>
    <name type="synonym">Brachionus muelleri</name>
    <dbReference type="NCBI Taxonomy" id="10195"/>
    <lineage>
        <taxon>Eukaryota</taxon>
        <taxon>Metazoa</taxon>
        <taxon>Spiralia</taxon>
        <taxon>Gnathifera</taxon>
        <taxon>Rotifera</taxon>
        <taxon>Eurotatoria</taxon>
        <taxon>Monogononta</taxon>
        <taxon>Pseudotrocha</taxon>
        <taxon>Ploima</taxon>
        <taxon>Brachionidae</taxon>
        <taxon>Brachionus</taxon>
    </lineage>
</organism>
<gene>
    <name evidence="1" type="ORF">BpHYR1_022063</name>
</gene>
<reference evidence="1 2" key="1">
    <citation type="journal article" date="2018" name="Sci. Rep.">
        <title>Genomic signatures of local adaptation to the degree of environmental predictability in rotifers.</title>
        <authorList>
            <person name="Franch-Gras L."/>
            <person name="Hahn C."/>
            <person name="Garcia-Roger E.M."/>
            <person name="Carmona M.J."/>
            <person name="Serra M."/>
            <person name="Gomez A."/>
        </authorList>
    </citation>
    <scope>NUCLEOTIDE SEQUENCE [LARGE SCALE GENOMIC DNA]</scope>
    <source>
        <strain evidence="1">HYR1</strain>
    </source>
</reference>
<proteinExistence type="predicted"/>
<keyword evidence="2" id="KW-1185">Reference proteome</keyword>
<dbReference type="Proteomes" id="UP000276133">
    <property type="component" value="Unassembled WGS sequence"/>
</dbReference>
<evidence type="ECO:0000313" key="1">
    <source>
        <dbReference type="EMBL" id="RMZ98947.1"/>
    </source>
</evidence>
<accession>A0A3M7PJU4</accession>
<dbReference type="AlphaFoldDB" id="A0A3M7PJU4"/>
<comment type="caution">
    <text evidence="1">The sequence shown here is derived from an EMBL/GenBank/DDBJ whole genome shotgun (WGS) entry which is preliminary data.</text>
</comment>